<evidence type="ECO:0000256" key="1">
    <source>
        <dbReference type="ARBA" id="ARBA00022679"/>
    </source>
</evidence>
<proteinExistence type="inferred from homology"/>
<evidence type="ECO:0000313" key="5">
    <source>
        <dbReference type="EMBL" id="MBB3998817.1"/>
    </source>
</evidence>
<gene>
    <name evidence="5" type="ORF">GGR04_002665</name>
</gene>
<sequence>MRLFDWTQAAARPVLAGRDVTLRMPRLSDYEAWRSLREESRSFLMPWEPLWSEGELTRAAFRLRLRRYHLDARERTGYTFFVFDATGRRLQGGLTLGRIQRGVALSATLGYWMGARYAGQGVMSRAVETVCLFAFEVEQLHRIEAACLPSNARSIRLLEKSGFRREGYLRDYLRIAGVWEDHHLYSLLVDDWSARNPPVDSA</sequence>
<protein>
    <submittedName>
        <fullName evidence="5">Ribosomal-protein-alanine N-acetyltransferase</fullName>
        <ecNumber evidence="5">2.3.1.267</ecNumber>
    </submittedName>
</protein>
<accession>A0A7W6MK57</accession>
<dbReference type="InterPro" id="IPR000182">
    <property type="entry name" value="GNAT_dom"/>
</dbReference>
<dbReference type="PANTHER" id="PTHR43792">
    <property type="entry name" value="GNAT FAMILY, PUTATIVE (AFU_ORTHOLOGUE AFUA_3G00765)-RELATED-RELATED"/>
    <property type="match status" value="1"/>
</dbReference>
<dbReference type="RefSeq" id="WP_183200336.1">
    <property type="nucleotide sequence ID" value="NZ_JACIEK010000006.1"/>
</dbReference>
<name>A0A7W6MK57_9HYPH</name>
<evidence type="ECO:0000313" key="6">
    <source>
        <dbReference type="Proteomes" id="UP000542776"/>
    </source>
</evidence>
<dbReference type="PANTHER" id="PTHR43792:SF8">
    <property type="entry name" value="[RIBOSOMAL PROTEIN US5]-ALANINE N-ACETYLTRANSFERASE"/>
    <property type="match status" value="1"/>
</dbReference>
<evidence type="ECO:0000256" key="3">
    <source>
        <dbReference type="ARBA" id="ARBA00038502"/>
    </source>
</evidence>
<dbReference type="EC" id="2.3.1.267" evidence="5"/>
<dbReference type="InterPro" id="IPR051531">
    <property type="entry name" value="N-acetyltransferase"/>
</dbReference>
<dbReference type="SUPFAM" id="SSF55729">
    <property type="entry name" value="Acyl-CoA N-acyltransferases (Nat)"/>
    <property type="match status" value="1"/>
</dbReference>
<evidence type="ECO:0000256" key="2">
    <source>
        <dbReference type="ARBA" id="ARBA00023315"/>
    </source>
</evidence>
<feature type="domain" description="N-acetyltransferase" evidence="4">
    <location>
        <begin position="20"/>
        <end position="185"/>
    </location>
</feature>
<organism evidence="5 6">
    <name type="scientific">Aureimonas pseudogalii</name>
    <dbReference type="NCBI Taxonomy" id="1744844"/>
    <lineage>
        <taxon>Bacteria</taxon>
        <taxon>Pseudomonadati</taxon>
        <taxon>Pseudomonadota</taxon>
        <taxon>Alphaproteobacteria</taxon>
        <taxon>Hyphomicrobiales</taxon>
        <taxon>Aurantimonadaceae</taxon>
        <taxon>Aureimonas</taxon>
    </lineage>
</organism>
<dbReference type="InterPro" id="IPR016181">
    <property type="entry name" value="Acyl_CoA_acyltransferase"/>
</dbReference>
<dbReference type="GO" id="GO:0008999">
    <property type="term" value="F:protein-N-terminal-alanine acetyltransferase activity"/>
    <property type="evidence" value="ECO:0007669"/>
    <property type="project" value="UniProtKB-EC"/>
</dbReference>
<comment type="caution">
    <text evidence="5">The sequence shown here is derived from an EMBL/GenBank/DDBJ whole genome shotgun (WGS) entry which is preliminary data.</text>
</comment>
<evidence type="ECO:0000259" key="4">
    <source>
        <dbReference type="PROSITE" id="PS51186"/>
    </source>
</evidence>
<dbReference type="Pfam" id="PF13302">
    <property type="entry name" value="Acetyltransf_3"/>
    <property type="match status" value="1"/>
</dbReference>
<dbReference type="EMBL" id="JACIEK010000006">
    <property type="protein sequence ID" value="MBB3998817.1"/>
    <property type="molecule type" value="Genomic_DNA"/>
</dbReference>
<dbReference type="PROSITE" id="PS51186">
    <property type="entry name" value="GNAT"/>
    <property type="match status" value="1"/>
</dbReference>
<reference evidence="5 6" key="1">
    <citation type="submission" date="2020-08" db="EMBL/GenBank/DDBJ databases">
        <title>Genomic Encyclopedia of Type Strains, Phase IV (KMG-IV): sequencing the most valuable type-strain genomes for metagenomic binning, comparative biology and taxonomic classification.</title>
        <authorList>
            <person name="Goeker M."/>
        </authorList>
    </citation>
    <scope>NUCLEOTIDE SEQUENCE [LARGE SCALE GENOMIC DNA]</scope>
    <source>
        <strain evidence="5 6">DSM 102238</strain>
    </source>
</reference>
<dbReference type="Proteomes" id="UP000542776">
    <property type="component" value="Unassembled WGS sequence"/>
</dbReference>
<keyword evidence="2 5" id="KW-0012">Acyltransferase</keyword>
<dbReference type="AlphaFoldDB" id="A0A7W6MK57"/>
<keyword evidence="6" id="KW-1185">Reference proteome</keyword>
<keyword evidence="1 5" id="KW-0808">Transferase</keyword>
<comment type="similarity">
    <text evidence="3">Belongs to the acetyltransferase family. RimJ subfamily.</text>
</comment>
<dbReference type="Gene3D" id="3.40.630.30">
    <property type="match status" value="1"/>
</dbReference>
<dbReference type="GO" id="GO:0005737">
    <property type="term" value="C:cytoplasm"/>
    <property type="evidence" value="ECO:0007669"/>
    <property type="project" value="TreeGrafter"/>
</dbReference>